<reference evidence="1 2" key="1">
    <citation type="submission" date="2019-01" db="EMBL/GenBank/DDBJ databases">
        <authorList>
            <person name="Brito A."/>
        </authorList>
    </citation>
    <scope>NUCLEOTIDE SEQUENCE [LARGE SCALE GENOMIC DNA]</scope>
    <source>
        <strain evidence="1">1</strain>
    </source>
</reference>
<protein>
    <submittedName>
        <fullName evidence="1">Uncharacterized protein</fullName>
    </submittedName>
</protein>
<evidence type="ECO:0000313" key="2">
    <source>
        <dbReference type="Proteomes" id="UP000320055"/>
    </source>
</evidence>
<dbReference type="RefSeq" id="WP_144868180.1">
    <property type="nucleotide sequence ID" value="NZ_LR213845.1"/>
</dbReference>
<dbReference type="EMBL" id="CAACVJ010000695">
    <property type="protein sequence ID" value="VEP18714.1"/>
    <property type="molecule type" value="Genomic_DNA"/>
</dbReference>
<dbReference type="Proteomes" id="UP000320055">
    <property type="component" value="Unassembled WGS sequence"/>
</dbReference>
<keyword evidence="2" id="KW-1185">Reference proteome</keyword>
<dbReference type="OrthoDB" id="424869at2"/>
<accession>A0A563W4V7</accession>
<sequence length="311" mass="34949">MNKQLLKAYLDLIQELLSCPRGEEWILLRQNEGLVNGELVEVMEHVANHLTTEGNIKAAKYLHNWAGKLHHILTENVPLPENNNDKTQAYIELIQTLLNCPEGAEESILEAHQDLIGPGLVKVMKQVANQIAAEGNESTANFLANLATDLNRTWLKNHEFKPTLKKEIALDPWFDEAAPSPDLSTTETQPTDLETPIIETTEESAISSSQPQMANEQQLIPQLKAISDSLVRLETTLASRLQPINPLWYMDVLEKAEAANWILTTDEVEHLIGTKPHCYHDETTYHRGIWVFIKAGKIGAQTGWQVTKQDS</sequence>
<evidence type="ECO:0000313" key="1">
    <source>
        <dbReference type="EMBL" id="VEP18714.1"/>
    </source>
</evidence>
<gene>
    <name evidence="1" type="ORF">H1P_870017</name>
</gene>
<dbReference type="AlphaFoldDB" id="A0A563W4V7"/>
<organism evidence="1 2">
    <name type="scientific">Hyella patelloides LEGE 07179</name>
    <dbReference type="NCBI Taxonomy" id="945734"/>
    <lineage>
        <taxon>Bacteria</taxon>
        <taxon>Bacillati</taxon>
        <taxon>Cyanobacteriota</taxon>
        <taxon>Cyanophyceae</taxon>
        <taxon>Pleurocapsales</taxon>
        <taxon>Hyellaceae</taxon>
        <taxon>Hyella</taxon>
    </lineage>
</organism>
<proteinExistence type="predicted"/>
<name>A0A563W4V7_9CYAN</name>